<dbReference type="AlphaFoldDB" id="A0A9W9YJJ9"/>
<gene>
    <name evidence="3" type="primary">LMF1_5</name>
    <name evidence="3" type="ORF">OS493_003010</name>
</gene>
<keyword evidence="1" id="KW-0256">Endoplasmic reticulum</keyword>
<dbReference type="Proteomes" id="UP001163046">
    <property type="component" value="Unassembled WGS sequence"/>
</dbReference>
<evidence type="ECO:0000259" key="2">
    <source>
        <dbReference type="Pfam" id="PF06762"/>
    </source>
</evidence>
<comment type="similarity">
    <text evidence="1">Belongs to the lipase maturation factor family.</text>
</comment>
<evidence type="ECO:0000313" key="3">
    <source>
        <dbReference type="EMBL" id="KAJ7340277.1"/>
    </source>
</evidence>
<organism evidence="3 4">
    <name type="scientific">Desmophyllum pertusum</name>
    <dbReference type="NCBI Taxonomy" id="174260"/>
    <lineage>
        <taxon>Eukaryota</taxon>
        <taxon>Metazoa</taxon>
        <taxon>Cnidaria</taxon>
        <taxon>Anthozoa</taxon>
        <taxon>Hexacorallia</taxon>
        <taxon>Scleractinia</taxon>
        <taxon>Caryophylliina</taxon>
        <taxon>Caryophylliidae</taxon>
        <taxon>Desmophyllum</taxon>
    </lineage>
</organism>
<accession>A0A9W9YJJ9</accession>
<dbReference type="GO" id="GO:0051604">
    <property type="term" value="P:protein maturation"/>
    <property type="evidence" value="ECO:0007669"/>
    <property type="project" value="InterPro"/>
</dbReference>
<dbReference type="InterPro" id="IPR009613">
    <property type="entry name" value="LMF"/>
</dbReference>
<dbReference type="InterPro" id="IPR057434">
    <property type="entry name" value="LMF1/2_N"/>
</dbReference>
<comment type="caution">
    <text evidence="3">The sequence shown here is derived from an EMBL/GenBank/DDBJ whole genome shotgun (WGS) entry which is preliminary data.</text>
</comment>
<dbReference type="GO" id="GO:0005789">
    <property type="term" value="C:endoplasmic reticulum membrane"/>
    <property type="evidence" value="ECO:0007669"/>
    <property type="project" value="UniProtKB-SubCell"/>
</dbReference>
<dbReference type="Pfam" id="PF06762">
    <property type="entry name" value="LMF1"/>
    <property type="match status" value="1"/>
</dbReference>
<evidence type="ECO:0000313" key="4">
    <source>
        <dbReference type="Proteomes" id="UP001163046"/>
    </source>
</evidence>
<protein>
    <recommendedName>
        <fullName evidence="1">Lipase maturation factor</fullName>
    </recommendedName>
</protein>
<feature type="domain" description="Lipase maturation factor 1/2 N-terminal" evidence="2">
    <location>
        <begin position="1"/>
        <end position="61"/>
    </location>
</feature>
<comment type="function">
    <text evidence="1">Involved in the maturation of specific proteins in the endoplasmic reticulum.</text>
</comment>
<dbReference type="PANTHER" id="PTHR14463:SF10">
    <property type="entry name" value="LIPASE MATURATION FACTOR 1"/>
    <property type="match status" value="1"/>
</dbReference>
<dbReference type="PANTHER" id="PTHR14463">
    <property type="entry name" value="LIPASE MATURATION FACTOR"/>
    <property type="match status" value="1"/>
</dbReference>
<dbReference type="OrthoDB" id="434126at2759"/>
<sequence length="124" mass="14549">MNHFVELVVPFFILLTRPFRIWCGILQIHFPGYFNYQCNLSFLNWLTILPSLMCFDDQSLALISSSSARKEVIRVQQLHKTGAIESKPTWGLCVRRVFELMLGAMIAYLKYFLLYRICCHLDKP</sequence>
<keyword evidence="4" id="KW-1185">Reference proteome</keyword>
<name>A0A9W9YJJ9_9CNID</name>
<proteinExistence type="inferred from homology"/>
<reference evidence="3" key="1">
    <citation type="submission" date="2023-01" db="EMBL/GenBank/DDBJ databases">
        <title>Genome assembly of the deep-sea coral Lophelia pertusa.</title>
        <authorList>
            <person name="Herrera S."/>
            <person name="Cordes E."/>
        </authorList>
    </citation>
    <scope>NUCLEOTIDE SEQUENCE</scope>
    <source>
        <strain evidence="3">USNM1676648</strain>
        <tissue evidence="3">Polyp</tissue>
    </source>
</reference>
<comment type="subcellular location">
    <subcellularLocation>
        <location evidence="1">Endoplasmic reticulum membrane</location>
        <topology evidence="1">Multi-pass membrane protein</topology>
    </subcellularLocation>
</comment>
<evidence type="ECO:0000256" key="1">
    <source>
        <dbReference type="RuleBase" id="RU361229"/>
    </source>
</evidence>
<dbReference type="EMBL" id="MU827778">
    <property type="protein sequence ID" value="KAJ7340277.1"/>
    <property type="molecule type" value="Genomic_DNA"/>
</dbReference>